<comment type="similarity">
    <text evidence="1 4">Belongs to the D-isomer specific 2-hydroxyacid dehydrogenase family.</text>
</comment>
<dbReference type="PROSITE" id="PS00670">
    <property type="entry name" value="D_2_HYDROXYACID_DH_2"/>
    <property type="match status" value="1"/>
</dbReference>
<dbReference type="InterPro" id="IPR036291">
    <property type="entry name" value="NAD(P)-bd_dom_sf"/>
</dbReference>
<dbReference type="EMBL" id="FNEI01000007">
    <property type="protein sequence ID" value="SDJ11539.1"/>
    <property type="molecule type" value="Genomic_DNA"/>
</dbReference>
<dbReference type="GO" id="GO:0051287">
    <property type="term" value="F:NAD binding"/>
    <property type="evidence" value="ECO:0007669"/>
    <property type="project" value="InterPro"/>
</dbReference>
<reference evidence="8" key="1">
    <citation type="submission" date="2016-10" db="EMBL/GenBank/DDBJ databases">
        <authorList>
            <person name="Varghese N."/>
            <person name="Submissions S."/>
        </authorList>
    </citation>
    <scope>NUCLEOTIDE SEQUENCE [LARGE SCALE GENOMIC DNA]</scope>
    <source>
        <strain evidence="8">CGMCC 1.10783</strain>
    </source>
</reference>
<feature type="domain" description="D-isomer specific 2-hydroxyacid dehydrogenase NAD-binding" evidence="6">
    <location>
        <begin position="125"/>
        <end position="302"/>
    </location>
</feature>
<gene>
    <name evidence="7" type="ORF">SAMN05216555_10779</name>
</gene>
<dbReference type="PANTHER" id="PTHR10996">
    <property type="entry name" value="2-HYDROXYACID DEHYDROGENASE-RELATED"/>
    <property type="match status" value="1"/>
</dbReference>
<dbReference type="InterPro" id="IPR050223">
    <property type="entry name" value="D-isomer_2-hydroxyacid_DH"/>
</dbReference>
<dbReference type="GO" id="GO:0030267">
    <property type="term" value="F:glyoxylate reductase (NADPH) activity"/>
    <property type="evidence" value="ECO:0007669"/>
    <property type="project" value="TreeGrafter"/>
</dbReference>
<evidence type="ECO:0000313" key="8">
    <source>
        <dbReference type="Proteomes" id="UP000182130"/>
    </source>
</evidence>
<dbReference type="AlphaFoldDB" id="A0A1G8R3J8"/>
<dbReference type="RefSeq" id="WP_245679830.1">
    <property type="nucleotide sequence ID" value="NZ_FNEI01000007.1"/>
</dbReference>
<dbReference type="CDD" id="cd12167">
    <property type="entry name" value="2-Hacid_dh_8"/>
    <property type="match status" value="1"/>
</dbReference>
<name>A0A1G8R3J8_9MICC</name>
<dbReference type="SUPFAM" id="SSF52283">
    <property type="entry name" value="Formate/glycerate dehydrogenase catalytic domain-like"/>
    <property type="match status" value="1"/>
</dbReference>
<evidence type="ECO:0000256" key="3">
    <source>
        <dbReference type="ARBA" id="ARBA00023027"/>
    </source>
</evidence>
<dbReference type="InterPro" id="IPR006140">
    <property type="entry name" value="D-isomer_DH_NAD-bd"/>
</dbReference>
<dbReference type="PANTHER" id="PTHR10996:SF178">
    <property type="entry name" value="2-HYDROXYACID DEHYDROGENASE YGL185C-RELATED"/>
    <property type="match status" value="1"/>
</dbReference>
<dbReference type="InterPro" id="IPR029753">
    <property type="entry name" value="D-isomer_DH_CS"/>
</dbReference>
<dbReference type="SUPFAM" id="SSF51735">
    <property type="entry name" value="NAD(P)-binding Rossmann-fold domains"/>
    <property type="match status" value="1"/>
</dbReference>
<keyword evidence="3" id="KW-0520">NAD</keyword>
<dbReference type="Proteomes" id="UP000182130">
    <property type="component" value="Unassembled WGS sequence"/>
</dbReference>
<evidence type="ECO:0000259" key="6">
    <source>
        <dbReference type="Pfam" id="PF02826"/>
    </source>
</evidence>
<feature type="domain" description="D-isomer specific 2-hydroxyacid dehydrogenase catalytic" evidence="5">
    <location>
        <begin position="58"/>
        <end position="333"/>
    </location>
</feature>
<organism evidence="7 8">
    <name type="scientific">Arthrobacter cupressi</name>
    <dbReference type="NCBI Taxonomy" id="1045773"/>
    <lineage>
        <taxon>Bacteria</taxon>
        <taxon>Bacillati</taxon>
        <taxon>Actinomycetota</taxon>
        <taxon>Actinomycetes</taxon>
        <taxon>Micrococcales</taxon>
        <taxon>Micrococcaceae</taxon>
        <taxon>Arthrobacter</taxon>
    </lineage>
</organism>
<protein>
    <submittedName>
        <fullName evidence="7">Phosphoglycerate dehydrogenase</fullName>
    </submittedName>
</protein>
<evidence type="ECO:0000259" key="5">
    <source>
        <dbReference type="Pfam" id="PF00389"/>
    </source>
</evidence>
<dbReference type="STRING" id="1045773.SAMN05216555_10779"/>
<dbReference type="Pfam" id="PF00389">
    <property type="entry name" value="2-Hacid_dh"/>
    <property type="match status" value="1"/>
</dbReference>
<dbReference type="Pfam" id="PF02826">
    <property type="entry name" value="2-Hacid_dh_C"/>
    <property type="match status" value="1"/>
</dbReference>
<dbReference type="GO" id="GO:0005829">
    <property type="term" value="C:cytosol"/>
    <property type="evidence" value="ECO:0007669"/>
    <property type="project" value="TreeGrafter"/>
</dbReference>
<evidence type="ECO:0000256" key="2">
    <source>
        <dbReference type="ARBA" id="ARBA00023002"/>
    </source>
</evidence>
<accession>A0A1G8R3J8</accession>
<proteinExistence type="inferred from homology"/>
<keyword evidence="2 4" id="KW-0560">Oxidoreductase</keyword>
<dbReference type="GO" id="GO:0016618">
    <property type="term" value="F:hydroxypyruvate reductase [NAD(P)H] activity"/>
    <property type="evidence" value="ECO:0007669"/>
    <property type="project" value="TreeGrafter"/>
</dbReference>
<dbReference type="InterPro" id="IPR006139">
    <property type="entry name" value="D-isomer_2_OHA_DH_cat_dom"/>
</dbReference>
<evidence type="ECO:0000313" key="7">
    <source>
        <dbReference type="EMBL" id="SDJ11539.1"/>
    </source>
</evidence>
<keyword evidence="8" id="KW-1185">Reference proteome</keyword>
<evidence type="ECO:0000256" key="1">
    <source>
        <dbReference type="ARBA" id="ARBA00005854"/>
    </source>
</evidence>
<evidence type="ECO:0000256" key="4">
    <source>
        <dbReference type="RuleBase" id="RU003719"/>
    </source>
</evidence>
<dbReference type="Gene3D" id="3.40.50.720">
    <property type="entry name" value="NAD(P)-binding Rossmann-like Domain"/>
    <property type="match status" value="2"/>
</dbReference>
<sequence length="342" mass="36804">MSPAEATARPLNVALAMGPGVGRRVFPPQRLATVTEPLRLLSPDPITDFSTPEARRLLEETEVLLTGWGCRMIDGAVLAAAPRLRYVLHAAGSLKHHVGAECWERGIQVSTAADANAIPVAEYTLAMILLANKRVLQIGRELHRARAAVDPEKLFPDLGNYGKRVGIIGASKIGRHVIRLLEPYELEVVLADPFVTPDQAAALGVELMGLEELVASSDVVSLHAPSLPATRNMIDAGLIARLRPGATFINTSRGELVDQDALLRRLEEGDVFAVLDVTTPWVLPADAGFYTNPNVLLTPHVAGSLGTELERLAASAIDEAYRAARGEALRYEVKAEELAFTA</sequence>